<name>A0A2T2XAW3_9FIRM</name>
<dbReference type="InterPro" id="IPR052541">
    <property type="entry name" value="SQRD"/>
</dbReference>
<sequence>MAFSNNTAYCELKRRGYPVHNVVVLGSRFGGSATAYWLSKLFERREITVTIVDQWTLMTYRPALVRVAAGHPAQADNWHIPMVRRYQRAGFRFIRDTAYQIDPRAQKIHLATHPPLPYDTVFVATGADPAWEAIDGLGPHHGGVCEDYLARQTAYALSKTAGPIVVGVGPLYYSGSPVRLRASLDVPALEVAFLLDAWLSKHRRRQDIPITVITPACVPGESLGPKSQAILTRELERRQIQLIAESKVEQVGDSHITLYPQRVIKADQMIWIPPYHGSQLARRSGLDDGWGWIPTDKYCRHEKWSNVYAVGDINRSALPKLGHIAMLQAKVAVHALWAAMHHKSAQPFTPFVLHVIWTGHGRGLFTLSDILYGGKRDWVYFGAPASLAKTAFNASYRFFSGWMPIMP</sequence>
<dbReference type="PANTHER" id="PTHR43755">
    <property type="match status" value="1"/>
</dbReference>
<organism evidence="2 3">
    <name type="scientific">Sulfobacillus benefaciens</name>
    <dbReference type="NCBI Taxonomy" id="453960"/>
    <lineage>
        <taxon>Bacteria</taxon>
        <taxon>Bacillati</taxon>
        <taxon>Bacillota</taxon>
        <taxon>Clostridia</taxon>
        <taxon>Eubacteriales</taxon>
        <taxon>Clostridiales Family XVII. Incertae Sedis</taxon>
        <taxon>Sulfobacillus</taxon>
    </lineage>
</organism>
<dbReference type="SUPFAM" id="SSF51905">
    <property type="entry name" value="FAD/NAD(P)-binding domain"/>
    <property type="match status" value="1"/>
</dbReference>
<evidence type="ECO:0000313" key="2">
    <source>
        <dbReference type="EMBL" id="PSR31663.1"/>
    </source>
</evidence>
<dbReference type="PANTHER" id="PTHR43755:SF1">
    <property type="entry name" value="FAD-DEPENDENT PYRIDINE NUCLEOTIDE-DISULPHIDE OXIDOREDUCTASE"/>
    <property type="match status" value="1"/>
</dbReference>
<gene>
    <name evidence="2" type="ORF">C7B43_00100</name>
</gene>
<protein>
    <recommendedName>
        <fullName evidence="1">FAD/NAD(P)-binding domain-containing protein</fullName>
    </recommendedName>
</protein>
<evidence type="ECO:0000313" key="3">
    <source>
        <dbReference type="Proteomes" id="UP000242699"/>
    </source>
</evidence>
<dbReference type="InterPro" id="IPR023753">
    <property type="entry name" value="FAD/NAD-binding_dom"/>
</dbReference>
<proteinExistence type="predicted"/>
<reference evidence="2 3" key="1">
    <citation type="journal article" date="2014" name="BMC Genomics">
        <title>Comparison of environmental and isolate Sulfobacillus genomes reveals diverse carbon, sulfur, nitrogen, and hydrogen metabolisms.</title>
        <authorList>
            <person name="Justice N.B."/>
            <person name="Norman A."/>
            <person name="Brown C.T."/>
            <person name="Singh A."/>
            <person name="Thomas B.C."/>
            <person name="Banfield J.F."/>
        </authorList>
    </citation>
    <scope>NUCLEOTIDE SEQUENCE [LARGE SCALE GENOMIC DNA]</scope>
    <source>
        <strain evidence="2">AMDSBA1</strain>
    </source>
</reference>
<dbReference type="InterPro" id="IPR036188">
    <property type="entry name" value="FAD/NAD-bd_sf"/>
</dbReference>
<dbReference type="Pfam" id="PF07992">
    <property type="entry name" value="Pyr_redox_2"/>
    <property type="match status" value="1"/>
</dbReference>
<dbReference type="GO" id="GO:0016491">
    <property type="term" value="F:oxidoreductase activity"/>
    <property type="evidence" value="ECO:0007669"/>
    <property type="project" value="InterPro"/>
</dbReference>
<feature type="domain" description="FAD/NAD(P)-binding" evidence="1">
    <location>
        <begin position="21"/>
        <end position="328"/>
    </location>
</feature>
<comment type="caution">
    <text evidence="2">The sequence shown here is derived from an EMBL/GenBank/DDBJ whole genome shotgun (WGS) entry which is preliminary data.</text>
</comment>
<dbReference type="Proteomes" id="UP000242699">
    <property type="component" value="Unassembled WGS sequence"/>
</dbReference>
<evidence type="ECO:0000259" key="1">
    <source>
        <dbReference type="Pfam" id="PF07992"/>
    </source>
</evidence>
<dbReference type="AlphaFoldDB" id="A0A2T2XAW3"/>
<accession>A0A2T2XAW3</accession>
<dbReference type="Gene3D" id="3.50.50.60">
    <property type="entry name" value="FAD/NAD(P)-binding domain"/>
    <property type="match status" value="2"/>
</dbReference>
<dbReference type="EMBL" id="PXYT01000001">
    <property type="protein sequence ID" value="PSR31663.1"/>
    <property type="molecule type" value="Genomic_DNA"/>
</dbReference>